<feature type="chain" id="PRO_5044832398" evidence="1">
    <location>
        <begin position="19"/>
        <end position="319"/>
    </location>
</feature>
<gene>
    <name evidence="2" type="ORF">HHI36_017459</name>
</gene>
<comment type="caution">
    <text evidence="2">The sequence shown here is derived from an EMBL/GenBank/DDBJ whole genome shotgun (WGS) entry which is preliminary data.</text>
</comment>
<organism evidence="2 3">
    <name type="scientific">Cryptolaemus montrouzieri</name>
    <dbReference type="NCBI Taxonomy" id="559131"/>
    <lineage>
        <taxon>Eukaryota</taxon>
        <taxon>Metazoa</taxon>
        <taxon>Ecdysozoa</taxon>
        <taxon>Arthropoda</taxon>
        <taxon>Hexapoda</taxon>
        <taxon>Insecta</taxon>
        <taxon>Pterygota</taxon>
        <taxon>Neoptera</taxon>
        <taxon>Endopterygota</taxon>
        <taxon>Coleoptera</taxon>
        <taxon>Polyphaga</taxon>
        <taxon>Cucujiformia</taxon>
        <taxon>Coccinelloidea</taxon>
        <taxon>Coccinellidae</taxon>
        <taxon>Scymninae</taxon>
        <taxon>Scymnini</taxon>
        <taxon>Cryptolaemus</taxon>
    </lineage>
</organism>
<keyword evidence="1" id="KW-0732">Signal</keyword>
<evidence type="ECO:0000256" key="1">
    <source>
        <dbReference type="SAM" id="SignalP"/>
    </source>
</evidence>
<dbReference type="PANTHER" id="PTHR47771:SF3">
    <property type="entry name" value="LD27203P"/>
    <property type="match status" value="1"/>
</dbReference>
<dbReference type="AlphaFoldDB" id="A0ABD2NMZ5"/>
<name>A0ABD2NMZ5_9CUCU</name>
<feature type="signal peptide" evidence="1">
    <location>
        <begin position="1"/>
        <end position="18"/>
    </location>
</feature>
<proteinExistence type="predicted"/>
<evidence type="ECO:0000313" key="2">
    <source>
        <dbReference type="EMBL" id="KAL3279953.1"/>
    </source>
</evidence>
<sequence length="319" mass="32695">MVIVLLILSALASHVAECGILKDAIVGLTPPVSNSYATGYGVSSPVLAANRPIAPLVSSSNVPAVSAPSASLVSAQSGPLVSAPSTTLLSSGATCGAVCKWWGLNGLSLSAANIGVLGQNIHTFDQRIRHVGVPVPQPVPVIRNNHVPVSVPVPHPVPVNRPVPVEVPLPVNVLVPRPYPVTVDRPVPVGVKTPVYVPIPQPVPVDVPRPYAVIKQVNVPVSVPQPIHVNVPVRQVGLNNEVSSLGSSGGLGPAFLSGGYTSLNSGYAGANNVILADGLQGRLNDIVGGAHGDLSHALYANSGSFSGSGSYSNHHDYHH</sequence>
<evidence type="ECO:0000313" key="3">
    <source>
        <dbReference type="Proteomes" id="UP001516400"/>
    </source>
</evidence>
<dbReference type="Proteomes" id="UP001516400">
    <property type="component" value="Unassembled WGS sequence"/>
</dbReference>
<accession>A0ABD2NMZ5</accession>
<dbReference type="PANTHER" id="PTHR47771">
    <property type="entry name" value="LD27203P-RELATED"/>
    <property type="match status" value="1"/>
</dbReference>
<reference evidence="2 3" key="1">
    <citation type="journal article" date="2021" name="BMC Biol.">
        <title>Horizontally acquired antibacterial genes associated with adaptive radiation of ladybird beetles.</title>
        <authorList>
            <person name="Li H.S."/>
            <person name="Tang X.F."/>
            <person name="Huang Y.H."/>
            <person name="Xu Z.Y."/>
            <person name="Chen M.L."/>
            <person name="Du X.Y."/>
            <person name="Qiu B.Y."/>
            <person name="Chen P.T."/>
            <person name="Zhang W."/>
            <person name="Slipinski A."/>
            <person name="Escalona H.E."/>
            <person name="Waterhouse R.M."/>
            <person name="Zwick A."/>
            <person name="Pang H."/>
        </authorList>
    </citation>
    <scope>NUCLEOTIDE SEQUENCE [LARGE SCALE GENOMIC DNA]</scope>
    <source>
        <strain evidence="2">SYSU2018</strain>
    </source>
</reference>
<protein>
    <submittedName>
        <fullName evidence="2">Uncharacterized protein</fullName>
    </submittedName>
</protein>
<keyword evidence="3" id="KW-1185">Reference proteome</keyword>
<dbReference type="EMBL" id="JABFTP020000124">
    <property type="protein sequence ID" value="KAL3279953.1"/>
    <property type="molecule type" value="Genomic_DNA"/>
</dbReference>